<sequence length="33" mass="4073">MTEYLLSVFKVTYQMIYDAIKNAINWRRAYRIT</sequence>
<evidence type="ECO:0000313" key="2">
    <source>
        <dbReference type="Proteomes" id="UP000268007"/>
    </source>
</evidence>
<protein>
    <submittedName>
        <fullName evidence="1">Uncharacterized protein</fullName>
    </submittedName>
</protein>
<dbReference type="EMBL" id="RBKU01000001">
    <property type="protein sequence ID" value="RKR83667.1"/>
    <property type="molecule type" value="Genomic_DNA"/>
</dbReference>
<gene>
    <name evidence="1" type="ORF">BDD43_3881</name>
</gene>
<proteinExistence type="predicted"/>
<dbReference type="Proteomes" id="UP000268007">
    <property type="component" value="Unassembled WGS sequence"/>
</dbReference>
<organism evidence="1 2">
    <name type="scientific">Mucilaginibacter gracilis</name>
    <dbReference type="NCBI Taxonomy" id="423350"/>
    <lineage>
        <taxon>Bacteria</taxon>
        <taxon>Pseudomonadati</taxon>
        <taxon>Bacteroidota</taxon>
        <taxon>Sphingobacteriia</taxon>
        <taxon>Sphingobacteriales</taxon>
        <taxon>Sphingobacteriaceae</taxon>
        <taxon>Mucilaginibacter</taxon>
    </lineage>
</organism>
<evidence type="ECO:0000313" key="1">
    <source>
        <dbReference type="EMBL" id="RKR83667.1"/>
    </source>
</evidence>
<keyword evidence="2" id="KW-1185">Reference proteome</keyword>
<name>A0A495J3Y2_9SPHI</name>
<reference evidence="1 2" key="1">
    <citation type="submission" date="2018-10" db="EMBL/GenBank/DDBJ databases">
        <title>Genomic Encyclopedia of Archaeal and Bacterial Type Strains, Phase II (KMG-II): from individual species to whole genera.</title>
        <authorList>
            <person name="Goeker M."/>
        </authorList>
    </citation>
    <scope>NUCLEOTIDE SEQUENCE [LARGE SCALE GENOMIC DNA]</scope>
    <source>
        <strain evidence="1 2">DSM 18602</strain>
    </source>
</reference>
<accession>A0A495J3Y2</accession>
<dbReference type="AlphaFoldDB" id="A0A495J3Y2"/>
<comment type="caution">
    <text evidence="1">The sequence shown here is derived from an EMBL/GenBank/DDBJ whole genome shotgun (WGS) entry which is preliminary data.</text>
</comment>